<evidence type="ECO:0000256" key="1">
    <source>
        <dbReference type="ARBA" id="ARBA00004123"/>
    </source>
</evidence>
<dbReference type="PANTHER" id="PTHR15651:SF7">
    <property type="entry name" value="ARMADILLO REPEAT-CONTAINING PROTEIN 8"/>
    <property type="match status" value="1"/>
</dbReference>
<proteinExistence type="predicted"/>
<dbReference type="EnsemblMetazoa" id="BGLB020238-RA">
    <property type="protein sequence ID" value="BGLB020238-PA"/>
    <property type="gene ID" value="BGLB020238"/>
</dbReference>
<dbReference type="AlphaFoldDB" id="A0A2C9KIX5"/>
<dbReference type="STRING" id="6526.A0A2C9KIX5"/>
<dbReference type="SUPFAM" id="SSF48371">
    <property type="entry name" value="ARM repeat"/>
    <property type="match status" value="1"/>
</dbReference>
<reference evidence="6" key="1">
    <citation type="submission" date="2020-05" db="UniProtKB">
        <authorList>
            <consortium name="EnsemblMetazoa"/>
        </authorList>
    </citation>
    <scope>IDENTIFICATION</scope>
    <source>
        <strain evidence="6">BB02</strain>
    </source>
</reference>
<dbReference type="Proteomes" id="UP000076420">
    <property type="component" value="Unassembled WGS sequence"/>
</dbReference>
<gene>
    <name evidence="6" type="primary">106068997</name>
    <name evidence="9" type="synonym">LOC106068997</name>
</gene>
<keyword evidence="5" id="KW-0539">Nucleus</keyword>
<evidence type="ECO:0000313" key="7">
    <source>
        <dbReference type="Proteomes" id="UP000076420"/>
    </source>
</evidence>
<dbReference type="GO" id="GO:0005737">
    <property type="term" value="C:cytoplasm"/>
    <property type="evidence" value="ECO:0007669"/>
    <property type="project" value="UniProtKB-SubCell"/>
</dbReference>
<dbReference type="InterPro" id="IPR016024">
    <property type="entry name" value="ARM-type_fold"/>
</dbReference>
<name>A0A2C9KIX5_BIOGL</name>
<sequence>MDIDFESKISHSHNSSITVLLNDNHSTAWMDALVAVKNDIIGSNKEKMLILQSGLVTRLLNWIEDDSISYDLKTEAIIVLGSLGKGNSEMIRILIQEKTVPILLKSLTNFNLRYTEAILRCLRSIFLVNTESLLYIYEENQFGRTYIPHLLGLLKYSVTCQECIAIIFEKCCKTTQHQLELLDSHTVDLFAPLLLSDFYKVQMPTLRCFASMCFKNPTVCSAVVSVPNLVQVFVELMGRNKPSEMQLAAAKILTYLHRGGALEASDPVISRKTLGTLVRMCKKDRPLEENVKGAETLAYLIEVDPDLQMIASITDHLISTLSNYLHYKDVKKVSTDKKEVDWGSEMRRAAFLAFAALSANDEEIRDKVIQREGLVDQIMTCMLSPNQAEVAASLRCLQSLTRSVHQIRTVLHDNAVWKPLLGMLQSTNHEIMVLAMTCLCNLVLEFSPSKESLLQGAAVDLLAEYCQNSDNTVRLNAIWAIMSLTYCSSESLRMRIIETMRTDCLIQRIEDPVMIIRQKALAVVRNLLTSANEGDERDISPLSRIRSERRNGDKTIIDRMVKALGSEVIDAVFRIVRDQNSPVYVLEQALCALSNMADGPSCKAHIIGKTEDIQCIIKYLDTENYSELSLQLPVIQFITNLIESSEDESACFPNAGAYQRMLVLKTIGVQRILEDLRDKPDASLLYQNITNALKHFH</sequence>
<dbReference type="KEGG" id="bgt:106068997"/>
<evidence type="ECO:0000256" key="4">
    <source>
        <dbReference type="ARBA" id="ARBA00022737"/>
    </source>
</evidence>
<evidence type="ECO:0000256" key="5">
    <source>
        <dbReference type="ARBA" id="ARBA00023242"/>
    </source>
</evidence>
<dbReference type="OrthoDB" id="5559898at2759"/>
<dbReference type="Proteomes" id="UP001165740">
    <property type="component" value="Chromosome 16"/>
</dbReference>
<dbReference type="VEuPathDB" id="VectorBase:BGLB020238"/>
<keyword evidence="8" id="KW-1185">Reference proteome</keyword>
<evidence type="ECO:0000313" key="6">
    <source>
        <dbReference type="EnsemblMetazoa" id="BGLB020238-PA"/>
    </source>
</evidence>
<comment type="subcellular location">
    <subcellularLocation>
        <location evidence="2">Cytoplasm</location>
    </subcellularLocation>
    <subcellularLocation>
        <location evidence="1">Nucleus</location>
    </subcellularLocation>
</comment>
<evidence type="ECO:0000256" key="2">
    <source>
        <dbReference type="ARBA" id="ARBA00004496"/>
    </source>
</evidence>
<dbReference type="InterPro" id="IPR038739">
    <property type="entry name" value="ARMC8/Vid28"/>
</dbReference>
<dbReference type="PANTHER" id="PTHR15651">
    <property type="entry name" value="ARMADILLO REPEAT-CONTAINING PROTEIN 8"/>
    <property type="match status" value="1"/>
</dbReference>
<dbReference type="RefSeq" id="XP_013084004.1">
    <property type="nucleotide sequence ID" value="XM_013228550.2"/>
</dbReference>
<organism evidence="6 7">
    <name type="scientific">Biomphalaria glabrata</name>
    <name type="common">Bloodfluke planorb</name>
    <name type="synonym">Freshwater snail</name>
    <dbReference type="NCBI Taxonomy" id="6526"/>
    <lineage>
        <taxon>Eukaryota</taxon>
        <taxon>Metazoa</taxon>
        <taxon>Spiralia</taxon>
        <taxon>Lophotrochozoa</taxon>
        <taxon>Mollusca</taxon>
        <taxon>Gastropoda</taxon>
        <taxon>Heterobranchia</taxon>
        <taxon>Euthyneura</taxon>
        <taxon>Panpulmonata</taxon>
        <taxon>Hygrophila</taxon>
        <taxon>Lymnaeoidea</taxon>
        <taxon>Planorbidae</taxon>
        <taxon>Biomphalaria</taxon>
    </lineage>
</organism>
<protein>
    <submittedName>
        <fullName evidence="9">Armadillo repeat-containing protein 8-like isoform X1</fullName>
    </submittedName>
</protein>
<dbReference type="VEuPathDB" id="VectorBase:BGLAX_051060"/>
<reference evidence="9" key="2">
    <citation type="submission" date="2025-04" db="UniProtKB">
        <authorList>
            <consortium name="RefSeq"/>
        </authorList>
    </citation>
    <scope>IDENTIFICATION</scope>
</reference>
<dbReference type="GO" id="GO:0043161">
    <property type="term" value="P:proteasome-mediated ubiquitin-dependent protein catabolic process"/>
    <property type="evidence" value="ECO:0007669"/>
    <property type="project" value="TreeGrafter"/>
</dbReference>
<dbReference type="GO" id="GO:0034657">
    <property type="term" value="C:GID complex"/>
    <property type="evidence" value="ECO:0007669"/>
    <property type="project" value="TreeGrafter"/>
</dbReference>
<dbReference type="Gene3D" id="1.25.10.10">
    <property type="entry name" value="Leucine-rich Repeat Variant"/>
    <property type="match status" value="3"/>
</dbReference>
<dbReference type="InterPro" id="IPR011989">
    <property type="entry name" value="ARM-like"/>
</dbReference>
<accession>A0A2C9KIX5</accession>
<evidence type="ECO:0000313" key="9">
    <source>
        <dbReference type="RefSeq" id="XP_013084004.1"/>
    </source>
</evidence>
<dbReference type="GO" id="GO:0005634">
    <property type="term" value="C:nucleus"/>
    <property type="evidence" value="ECO:0007669"/>
    <property type="project" value="UniProtKB-SubCell"/>
</dbReference>
<dbReference type="OMA" id="KGTDQHV"/>
<keyword evidence="4" id="KW-0677">Repeat</keyword>
<evidence type="ECO:0000313" key="8">
    <source>
        <dbReference type="Proteomes" id="UP001165740"/>
    </source>
</evidence>
<keyword evidence="3" id="KW-0963">Cytoplasm</keyword>
<evidence type="ECO:0000256" key="3">
    <source>
        <dbReference type="ARBA" id="ARBA00022490"/>
    </source>
</evidence>
<dbReference type="FunFam" id="1.25.10.10:FF:000070">
    <property type="entry name" value="armadillo repeat-containing protein 8 isoform X1"/>
    <property type="match status" value="1"/>
</dbReference>
<dbReference type="GeneID" id="106068997"/>